<comment type="caution">
    <text evidence="1">The sequence shown here is derived from an EMBL/GenBank/DDBJ whole genome shotgun (WGS) entry which is preliminary data.</text>
</comment>
<gene>
    <name evidence="1" type="ORF">ACRE_016770</name>
</gene>
<proteinExistence type="predicted"/>
<dbReference type="HOGENOM" id="CLU_1610257_0_0_1"/>
<dbReference type="Proteomes" id="UP000029964">
    <property type="component" value="Unassembled WGS sequence"/>
</dbReference>
<reference evidence="2" key="1">
    <citation type="journal article" date="2014" name="Genome Announc.">
        <title>Genome sequence and annotation of Acremonium chrysogenum, producer of the beta-lactam antibiotic cephalosporin C.</title>
        <authorList>
            <person name="Terfehr D."/>
            <person name="Dahlmann T.A."/>
            <person name="Specht T."/>
            <person name="Zadra I."/>
            <person name="Kuernsteiner H."/>
            <person name="Kueck U."/>
        </authorList>
    </citation>
    <scope>NUCLEOTIDE SEQUENCE [LARGE SCALE GENOMIC DNA]</scope>
    <source>
        <strain evidence="2">ATCC 11550 / CBS 779.69 / DSM 880 / IAM 14645 / JCM 23072 / IMI 49137</strain>
    </source>
</reference>
<evidence type="ECO:0000313" key="1">
    <source>
        <dbReference type="EMBL" id="KFH47547.1"/>
    </source>
</evidence>
<keyword evidence="2" id="KW-1185">Reference proteome</keyword>
<organism evidence="1 2">
    <name type="scientific">Hapsidospora chrysogenum (strain ATCC 11550 / CBS 779.69 / DSM 880 / IAM 14645 / JCM 23072 / IMI 49137)</name>
    <name type="common">Acremonium chrysogenum</name>
    <dbReference type="NCBI Taxonomy" id="857340"/>
    <lineage>
        <taxon>Eukaryota</taxon>
        <taxon>Fungi</taxon>
        <taxon>Dikarya</taxon>
        <taxon>Ascomycota</taxon>
        <taxon>Pezizomycotina</taxon>
        <taxon>Sordariomycetes</taxon>
        <taxon>Hypocreomycetidae</taxon>
        <taxon>Hypocreales</taxon>
        <taxon>Bionectriaceae</taxon>
        <taxon>Hapsidospora</taxon>
    </lineage>
</organism>
<dbReference type="AlphaFoldDB" id="A0A086TDW5"/>
<evidence type="ECO:0000313" key="2">
    <source>
        <dbReference type="Proteomes" id="UP000029964"/>
    </source>
</evidence>
<protein>
    <submittedName>
        <fullName evidence="1">Uncharacterized protein</fullName>
    </submittedName>
</protein>
<dbReference type="EMBL" id="JPKY01000009">
    <property type="protein sequence ID" value="KFH47547.1"/>
    <property type="molecule type" value="Genomic_DNA"/>
</dbReference>
<accession>A0A086TDW5</accession>
<sequence>MCDWSPLSETRHDDRSSACKALDCHRSPYCNGPDGDFPLHRPSEESCVALKDNLGELPQDVPLYELEDAPQHVAGDALLGEPGDTIRKKTRHVTRASPLRRPKVFQRRYRRVITAWMKLLAADYRFIQGPGPVKKRNMPSAEQEPRVLRTLIVLAQLRRMMRPVL</sequence>
<name>A0A086TDW5_HAPC1</name>